<dbReference type="SUPFAM" id="SSF51905">
    <property type="entry name" value="FAD/NAD(P)-binding domain"/>
    <property type="match status" value="1"/>
</dbReference>
<feature type="domain" description="FAD-binding" evidence="4">
    <location>
        <begin position="3"/>
        <end position="365"/>
    </location>
</feature>
<dbReference type="GO" id="GO:0071949">
    <property type="term" value="F:FAD binding"/>
    <property type="evidence" value="ECO:0007669"/>
    <property type="project" value="InterPro"/>
</dbReference>
<protein>
    <submittedName>
        <fullName evidence="5">Monooxygenase</fullName>
    </submittedName>
</protein>
<dbReference type="InterPro" id="IPR002938">
    <property type="entry name" value="FAD-bd"/>
</dbReference>
<dbReference type="Pfam" id="PF01494">
    <property type="entry name" value="FAD_binding_3"/>
    <property type="match status" value="1"/>
</dbReference>
<gene>
    <name evidence="5" type="ORF">DDE23_10225</name>
</gene>
<keyword evidence="5" id="KW-0503">Monooxygenase</keyword>
<evidence type="ECO:0000259" key="4">
    <source>
        <dbReference type="Pfam" id="PF01494"/>
    </source>
</evidence>
<evidence type="ECO:0000313" key="6">
    <source>
        <dbReference type="Proteomes" id="UP000244810"/>
    </source>
</evidence>
<keyword evidence="3" id="KW-0274">FAD</keyword>
<dbReference type="EMBL" id="QDDR01000004">
    <property type="protein sequence ID" value="PVE47801.1"/>
    <property type="molecule type" value="Genomic_DNA"/>
</dbReference>
<dbReference type="Pfam" id="PF21274">
    <property type="entry name" value="Rng_hyd_C"/>
    <property type="match status" value="1"/>
</dbReference>
<evidence type="ECO:0000256" key="2">
    <source>
        <dbReference type="ARBA" id="ARBA00022630"/>
    </source>
</evidence>
<sequence length="544" mass="59802">MKADVLIVGAGPVGLSLALELAYQGVRSVVVERRPRGGFVTVRCNHIASRSMEFFRRHGLADTVRQAGLPEDYPQDVSYRTTTTGQELSRIRIAARGDRKTERDTGVDSRWATAEPPHRMNQIYLEPLMIDAAMQRPEVTLLFEHEMLDFSQDDSTVSARIKPATGAEFTVQAQYLAGCDGGGSQVRKAIGARLEGDAVLQRVQSTYLRAPGLIEAMQVPPCWCMFSLNPRRSGNIYAIDGKELWLVHNYLRDSEPDFAAVDRDHCIREIFGVGPEFAYEILNIEDWFGRRLVTDKMRDRRVFLAGDSAHLWVPYAGYGMNAGIADAFDLGWILGAVIQGWGGPRLLDAYVAERGAITEQVSRFAMDHCIKLAAMRSAVPAELEDPTPEGEAARGRMGHETYALNVQQYCAEGLNYGYFYDASPVILPDGAQPPVYSMADYTPSTVPGCRVPHFFLPDGRSLYDTFGKGYTLLRQDPAQDVSAFTATAAAFGMPLGVVDITPDAATAALYDAPLILVRPDQHVAWRGDAAQGDAASILNRVRGA</sequence>
<dbReference type="Proteomes" id="UP000244810">
    <property type="component" value="Unassembled WGS sequence"/>
</dbReference>
<comment type="caution">
    <text evidence="5">The sequence shown here is derived from an EMBL/GenBank/DDBJ whole genome shotgun (WGS) entry which is preliminary data.</text>
</comment>
<dbReference type="AlphaFoldDB" id="A0A2T7UT96"/>
<dbReference type="Gene3D" id="3.50.50.60">
    <property type="entry name" value="FAD/NAD(P)-binding domain"/>
    <property type="match status" value="1"/>
</dbReference>
<evidence type="ECO:0000313" key="5">
    <source>
        <dbReference type="EMBL" id="PVE47801.1"/>
    </source>
</evidence>
<reference evidence="5 6" key="1">
    <citation type="journal article" date="2011" name="Syst. Appl. Microbiol.">
        <title>Defluviimonas denitrificans gen. nov., sp. nov., and Pararhodobacter aggregans gen. nov., sp. nov., non-phototrophic Rhodobacteraceae from the biofilter of a marine aquaculture.</title>
        <authorList>
            <person name="Foesel B.U."/>
            <person name="Drake H.L."/>
            <person name="Schramm A."/>
        </authorList>
    </citation>
    <scope>NUCLEOTIDE SEQUENCE [LARGE SCALE GENOMIC DNA]</scope>
    <source>
        <strain evidence="5 6">D1-19</strain>
    </source>
</reference>
<comment type="cofactor">
    <cofactor evidence="1">
        <name>FAD</name>
        <dbReference type="ChEBI" id="CHEBI:57692"/>
    </cofactor>
</comment>
<dbReference type="PRINTS" id="PR00420">
    <property type="entry name" value="RNGMNOXGNASE"/>
</dbReference>
<dbReference type="Gene3D" id="3.30.9.10">
    <property type="entry name" value="D-Amino Acid Oxidase, subunit A, domain 2"/>
    <property type="match status" value="1"/>
</dbReference>
<keyword evidence="2" id="KW-0285">Flavoprotein</keyword>
<dbReference type="Gene3D" id="3.40.30.120">
    <property type="match status" value="1"/>
</dbReference>
<name>A0A2T7UT96_9RHOB</name>
<dbReference type="GO" id="GO:0016709">
    <property type="term" value="F:oxidoreductase activity, acting on paired donors, with incorporation or reduction of molecular oxygen, NAD(P)H as one donor, and incorporation of one atom of oxygen"/>
    <property type="evidence" value="ECO:0007669"/>
    <property type="project" value="UniProtKB-ARBA"/>
</dbReference>
<dbReference type="RefSeq" id="WP_107751173.1">
    <property type="nucleotide sequence ID" value="NZ_QBKF01000003.1"/>
</dbReference>
<accession>A0A2T7UT96</accession>
<keyword evidence="6" id="KW-1185">Reference proteome</keyword>
<dbReference type="InterPro" id="IPR036188">
    <property type="entry name" value="FAD/NAD-bd_sf"/>
</dbReference>
<keyword evidence="5" id="KW-0560">Oxidoreductase</keyword>
<dbReference type="PANTHER" id="PTHR43004:SF19">
    <property type="entry name" value="BINDING MONOOXYGENASE, PUTATIVE (JCVI)-RELATED"/>
    <property type="match status" value="1"/>
</dbReference>
<dbReference type="OrthoDB" id="9791689at2"/>
<dbReference type="InterPro" id="IPR050641">
    <property type="entry name" value="RIFMO-like"/>
</dbReference>
<proteinExistence type="predicted"/>
<organism evidence="5 6">
    <name type="scientific">Pararhodobacter aggregans</name>
    <dbReference type="NCBI Taxonomy" id="404875"/>
    <lineage>
        <taxon>Bacteria</taxon>
        <taxon>Pseudomonadati</taxon>
        <taxon>Pseudomonadota</taxon>
        <taxon>Alphaproteobacteria</taxon>
        <taxon>Rhodobacterales</taxon>
        <taxon>Paracoccaceae</taxon>
        <taxon>Pararhodobacter</taxon>
    </lineage>
</organism>
<evidence type="ECO:0000256" key="1">
    <source>
        <dbReference type="ARBA" id="ARBA00001974"/>
    </source>
</evidence>
<evidence type="ECO:0000256" key="3">
    <source>
        <dbReference type="ARBA" id="ARBA00022827"/>
    </source>
</evidence>
<dbReference type="PANTHER" id="PTHR43004">
    <property type="entry name" value="TRK SYSTEM POTASSIUM UPTAKE PROTEIN"/>
    <property type="match status" value="1"/>
</dbReference>
<dbReference type="NCBIfam" id="NF004780">
    <property type="entry name" value="PRK06126.1"/>
    <property type="match status" value="1"/>
</dbReference>